<accession>V5B2I6</accession>
<protein>
    <submittedName>
        <fullName evidence="1">Uncharacterized protein</fullName>
    </submittedName>
</protein>
<keyword evidence="2" id="KW-1185">Reference proteome</keyword>
<evidence type="ECO:0000313" key="2">
    <source>
        <dbReference type="Proteomes" id="UP000017842"/>
    </source>
</evidence>
<dbReference type="Proteomes" id="UP000017842">
    <property type="component" value="Unassembled WGS sequence"/>
</dbReference>
<dbReference type="RefSeq" id="WP_023496412.1">
    <property type="nucleotide sequence ID" value="NZ_AYLO01000152.1"/>
</dbReference>
<organism evidence="1 2">
    <name type="scientific">Methyloglobulus morosus KoM1</name>
    <dbReference type="NCBI Taxonomy" id="1116472"/>
    <lineage>
        <taxon>Bacteria</taxon>
        <taxon>Pseudomonadati</taxon>
        <taxon>Pseudomonadota</taxon>
        <taxon>Gammaproteobacteria</taxon>
        <taxon>Methylococcales</taxon>
        <taxon>Methylococcaceae</taxon>
        <taxon>Methyloglobulus</taxon>
    </lineage>
</organism>
<dbReference type="OrthoDB" id="5569723at2"/>
<dbReference type="eggNOG" id="ENOG5032WQR">
    <property type="taxonomic scope" value="Bacteria"/>
</dbReference>
<comment type="caution">
    <text evidence="1">The sequence shown here is derived from an EMBL/GenBank/DDBJ whole genome shotgun (WGS) entry which is preliminary data.</text>
</comment>
<sequence length="141" mass="15429">MAKVRTAYLKHEQVPTRMALQDAIKNLRFKLILDDSYTPFECTGYIPCTLDGEDAGVEINFGETDFSALAPTVKAAIGDRDTTINIRSGADPREIVSAAIIAATLANSFEALIQNQGEDALENAEELLISARSTFRELSEF</sequence>
<dbReference type="EMBL" id="AYLO01000152">
    <property type="protein sequence ID" value="ESS67405.1"/>
    <property type="molecule type" value="Genomic_DNA"/>
</dbReference>
<proteinExistence type="predicted"/>
<reference evidence="1 2" key="1">
    <citation type="journal article" date="2013" name="Genome Announc.">
        <title>Draft Genome Sequence of the Methanotrophic Gammaproteobacterium Methyloglobulus morosus DSM 22980 Strain KoM1.</title>
        <authorList>
            <person name="Poehlein A."/>
            <person name="Deutzmann J.S."/>
            <person name="Daniel R."/>
            <person name="Simeonova D.D."/>
        </authorList>
    </citation>
    <scope>NUCLEOTIDE SEQUENCE [LARGE SCALE GENOMIC DNA]</scope>
    <source>
        <strain evidence="1 2">KoM1</strain>
    </source>
</reference>
<gene>
    <name evidence="1" type="ORF">MGMO_167c00260</name>
</gene>
<name>V5B2I6_9GAMM</name>
<dbReference type="AlphaFoldDB" id="V5B2I6"/>
<dbReference type="STRING" id="1116472.MGMO_167c00260"/>
<evidence type="ECO:0000313" key="1">
    <source>
        <dbReference type="EMBL" id="ESS67405.1"/>
    </source>
</evidence>